<evidence type="ECO:0000256" key="13">
    <source>
        <dbReference type="SAM" id="Phobius"/>
    </source>
</evidence>
<feature type="transmembrane region" description="Helical" evidence="13">
    <location>
        <begin position="330"/>
        <end position="349"/>
    </location>
</feature>
<feature type="transmembrane region" description="Helical" evidence="13">
    <location>
        <begin position="361"/>
        <end position="385"/>
    </location>
</feature>
<dbReference type="SUPFAM" id="SSF51735">
    <property type="entry name" value="NAD(P)-binding Rossmann-fold domains"/>
    <property type="match status" value="1"/>
</dbReference>
<dbReference type="OrthoDB" id="9781411at2"/>
<comment type="similarity">
    <text evidence="2">Belongs to the monovalent cation:proton antiporter 2 (CPA2) transporter (TC 2.A.37) family.</text>
</comment>
<evidence type="ECO:0000259" key="14">
    <source>
        <dbReference type="PROSITE" id="PS51201"/>
    </source>
</evidence>
<dbReference type="InterPro" id="IPR036291">
    <property type="entry name" value="NAD(P)-bd_dom_sf"/>
</dbReference>
<keyword evidence="10 13" id="KW-1133">Transmembrane helix</keyword>
<evidence type="ECO:0000313" key="15">
    <source>
        <dbReference type="EMBL" id="TXR54606.1"/>
    </source>
</evidence>
<dbReference type="GO" id="GO:0015297">
    <property type="term" value="F:antiporter activity"/>
    <property type="evidence" value="ECO:0007669"/>
    <property type="project" value="UniProtKB-KW"/>
</dbReference>
<feature type="transmembrane region" description="Helical" evidence="13">
    <location>
        <begin position="273"/>
        <end position="291"/>
    </location>
</feature>
<gene>
    <name evidence="15" type="ORF">FME95_08735</name>
</gene>
<evidence type="ECO:0000256" key="11">
    <source>
        <dbReference type="ARBA" id="ARBA00023065"/>
    </source>
</evidence>
<evidence type="ECO:0000256" key="2">
    <source>
        <dbReference type="ARBA" id="ARBA00005551"/>
    </source>
</evidence>
<evidence type="ECO:0000256" key="10">
    <source>
        <dbReference type="ARBA" id="ARBA00022989"/>
    </source>
</evidence>
<dbReference type="InterPro" id="IPR038770">
    <property type="entry name" value="Na+/solute_symporter_sf"/>
</dbReference>
<keyword evidence="8 13" id="KW-0812">Transmembrane</keyword>
<comment type="subcellular location">
    <subcellularLocation>
        <location evidence="1">Cell inner membrane</location>
        <topology evidence="1">Multi-pass membrane protein</topology>
    </subcellularLocation>
</comment>
<dbReference type="GO" id="GO:0008324">
    <property type="term" value="F:monoatomic cation transmembrane transporter activity"/>
    <property type="evidence" value="ECO:0007669"/>
    <property type="project" value="InterPro"/>
</dbReference>
<dbReference type="NCBIfam" id="TIGR00932">
    <property type="entry name" value="2a37"/>
    <property type="match status" value="1"/>
</dbReference>
<dbReference type="GO" id="GO:0005886">
    <property type="term" value="C:plasma membrane"/>
    <property type="evidence" value="ECO:0007669"/>
    <property type="project" value="UniProtKB-SubCell"/>
</dbReference>
<dbReference type="Gene3D" id="3.40.50.720">
    <property type="entry name" value="NAD(P)-binding Rossmann-like Domain"/>
    <property type="match status" value="1"/>
</dbReference>
<evidence type="ECO:0000256" key="1">
    <source>
        <dbReference type="ARBA" id="ARBA00004429"/>
    </source>
</evidence>
<evidence type="ECO:0000256" key="6">
    <source>
        <dbReference type="ARBA" id="ARBA00022519"/>
    </source>
</evidence>
<evidence type="ECO:0000256" key="7">
    <source>
        <dbReference type="ARBA" id="ARBA00022538"/>
    </source>
</evidence>
<keyword evidence="5" id="KW-1003">Cell membrane</keyword>
<keyword evidence="9" id="KW-0630">Potassium</keyword>
<feature type="transmembrane region" description="Helical" evidence="13">
    <location>
        <begin position="88"/>
        <end position="110"/>
    </location>
</feature>
<evidence type="ECO:0000256" key="5">
    <source>
        <dbReference type="ARBA" id="ARBA00022475"/>
    </source>
</evidence>
<dbReference type="Pfam" id="PF00999">
    <property type="entry name" value="Na_H_Exchanger"/>
    <property type="match status" value="1"/>
</dbReference>
<evidence type="ECO:0000256" key="12">
    <source>
        <dbReference type="ARBA" id="ARBA00023136"/>
    </source>
</evidence>
<dbReference type="AlphaFoldDB" id="A0A5C8ZCG4"/>
<dbReference type="GO" id="GO:1902600">
    <property type="term" value="P:proton transmembrane transport"/>
    <property type="evidence" value="ECO:0007669"/>
    <property type="project" value="InterPro"/>
</dbReference>
<comment type="caution">
    <text evidence="15">The sequence shown here is derived from an EMBL/GenBank/DDBJ whole genome shotgun (WGS) entry which is preliminary data.</text>
</comment>
<feature type="transmembrane region" description="Helical" evidence="13">
    <location>
        <begin position="57"/>
        <end position="76"/>
    </location>
</feature>
<feature type="transmembrane region" description="Helical" evidence="13">
    <location>
        <begin position="6"/>
        <end position="25"/>
    </location>
</feature>
<keyword evidence="16" id="KW-1185">Reference proteome</keyword>
<keyword evidence="6" id="KW-0997">Cell inner membrane</keyword>
<keyword evidence="3" id="KW-0813">Transport</keyword>
<dbReference type="FunFam" id="1.20.1530.20:FF:000001">
    <property type="entry name" value="Glutathione-regulated potassium-efflux system protein KefB"/>
    <property type="match status" value="1"/>
</dbReference>
<feature type="transmembrane region" description="Helical" evidence="13">
    <location>
        <begin position="116"/>
        <end position="136"/>
    </location>
</feature>
<sequence>MTTDHNYLADALVFLGAAIVFVPIAKRAGLGSVLGYLIGGIAIGPFVLGFIEDSDSILHFSEFGVVLLLFLIGLELNPSRLWGMRRQIFGLGGSQVLLTALLLAAIGMALNLDWRLCLVAAGGLALSSTAIALQTLEERNLMHTSAGQNGFAVLLFQDIAVIPMIALLPLLVTTGYSASGSEAWLQVVKAVAAIALIIFGGHYVLTPVLKRIASLHMREMFTAFSLALVIGIAQLMNYVGLSMALGTFLAGVLLADSEYRHELEIDIEPFKGLLMGLFFIAVGMSIDFQLLALQYLPIIALAVTLIGVKAAVLYSLAWKLSLNQIDRMRFTAVLAQGGEFAFVIFNLAYASQIISEEAQSLLVLSVVISMVCTPLLCNLVEWIIARRSMAVSNDSDPIDSEDGNILICGYGRYGQVIGRMLHGLGHKTTLIDADPNQIELVRKFGFKVFFGDVTRLDLLESAGIANAKAVILTLDDPRTVTYLTEQIHKNWPKTIILARARNRQHAIDLYKAGANGISRETFSSALELGGTALNFLGMTKHNAWKAVQKFKHYDEKMLAAQSDFAGDEDSLIQLSHRARRDLEEIYRQDQKKLEEDDNDWS</sequence>
<evidence type="ECO:0000256" key="9">
    <source>
        <dbReference type="ARBA" id="ARBA00022958"/>
    </source>
</evidence>
<keyword evidence="11" id="KW-0406">Ion transport</keyword>
<evidence type="ECO:0000313" key="16">
    <source>
        <dbReference type="Proteomes" id="UP000321764"/>
    </source>
</evidence>
<dbReference type="InterPro" id="IPR006153">
    <property type="entry name" value="Cation/H_exchanger_TM"/>
</dbReference>
<reference evidence="15 16" key="1">
    <citation type="submission" date="2019-07" db="EMBL/GenBank/DDBJ databases">
        <title>Reinekea sp. strain SSH23 genome sequencing and assembly.</title>
        <authorList>
            <person name="Kim I."/>
        </authorList>
    </citation>
    <scope>NUCLEOTIDE SEQUENCE [LARGE SCALE GENOMIC DNA]</scope>
    <source>
        <strain evidence="15 16">SSH23</strain>
    </source>
</reference>
<keyword evidence="7" id="KW-0633">Potassium transport</keyword>
<keyword evidence="4" id="KW-0050">Antiport</keyword>
<evidence type="ECO:0000256" key="4">
    <source>
        <dbReference type="ARBA" id="ARBA00022449"/>
    </source>
</evidence>
<dbReference type="PROSITE" id="PS51201">
    <property type="entry name" value="RCK_N"/>
    <property type="match status" value="1"/>
</dbReference>
<dbReference type="RefSeq" id="WP_147714004.1">
    <property type="nucleotide sequence ID" value="NZ_VKAD01000001.1"/>
</dbReference>
<feature type="transmembrane region" description="Helical" evidence="13">
    <location>
        <begin position="183"/>
        <end position="205"/>
    </location>
</feature>
<evidence type="ECO:0000256" key="3">
    <source>
        <dbReference type="ARBA" id="ARBA00022448"/>
    </source>
</evidence>
<name>A0A5C8ZCG4_9GAMM</name>
<feature type="transmembrane region" description="Helical" evidence="13">
    <location>
        <begin position="298"/>
        <end position="318"/>
    </location>
</feature>
<dbReference type="PANTHER" id="PTHR46157:SF4">
    <property type="entry name" value="K(+) EFFLUX ANTIPORTER 3, CHLOROPLASTIC"/>
    <property type="match status" value="1"/>
</dbReference>
<proteinExistence type="inferred from homology"/>
<keyword evidence="12 13" id="KW-0472">Membrane</keyword>
<evidence type="ECO:0000256" key="8">
    <source>
        <dbReference type="ARBA" id="ARBA00022692"/>
    </source>
</evidence>
<feature type="transmembrane region" description="Helical" evidence="13">
    <location>
        <begin position="148"/>
        <end position="171"/>
    </location>
</feature>
<feature type="domain" description="RCK N-terminal" evidence="14">
    <location>
        <begin position="402"/>
        <end position="521"/>
    </location>
</feature>
<accession>A0A5C8ZCG4</accession>
<dbReference type="Pfam" id="PF02254">
    <property type="entry name" value="TrkA_N"/>
    <property type="match status" value="1"/>
</dbReference>
<dbReference type="GO" id="GO:0006813">
    <property type="term" value="P:potassium ion transport"/>
    <property type="evidence" value="ECO:0007669"/>
    <property type="project" value="UniProtKB-KW"/>
</dbReference>
<dbReference type="Gene3D" id="1.20.1530.20">
    <property type="match status" value="1"/>
</dbReference>
<protein>
    <submittedName>
        <fullName evidence="15">Glutathione-regulated potassium-efflux system protein KefC</fullName>
    </submittedName>
</protein>
<dbReference type="FunFam" id="3.40.50.720:FF:000036">
    <property type="entry name" value="Glutathione-regulated potassium-efflux system protein KefB"/>
    <property type="match status" value="1"/>
</dbReference>
<dbReference type="InterPro" id="IPR004771">
    <property type="entry name" value="K/H_exchanger"/>
</dbReference>
<dbReference type="PANTHER" id="PTHR46157">
    <property type="entry name" value="K(+) EFFLUX ANTIPORTER 3, CHLOROPLASTIC"/>
    <property type="match status" value="1"/>
</dbReference>
<dbReference type="InterPro" id="IPR003148">
    <property type="entry name" value="RCK_N"/>
</dbReference>
<dbReference type="Proteomes" id="UP000321764">
    <property type="component" value="Unassembled WGS sequence"/>
</dbReference>
<dbReference type="EMBL" id="VKAD01000001">
    <property type="protein sequence ID" value="TXR54606.1"/>
    <property type="molecule type" value="Genomic_DNA"/>
</dbReference>
<feature type="transmembrane region" description="Helical" evidence="13">
    <location>
        <begin position="32"/>
        <end position="51"/>
    </location>
</feature>
<organism evidence="15 16">
    <name type="scientific">Reinekea thalattae</name>
    <dbReference type="NCBI Taxonomy" id="2593301"/>
    <lineage>
        <taxon>Bacteria</taxon>
        <taxon>Pseudomonadati</taxon>
        <taxon>Pseudomonadota</taxon>
        <taxon>Gammaproteobacteria</taxon>
        <taxon>Oceanospirillales</taxon>
        <taxon>Saccharospirillaceae</taxon>
        <taxon>Reinekea</taxon>
    </lineage>
</organism>
<feature type="transmembrane region" description="Helical" evidence="13">
    <location>
        <begin position="226"/>
        <end position="253"/>
    </location>
</feature>